<name>A0A4Y2RU92_ARAVE</name>
<protein>
    <submittedName>
        <fullName evidence="2">Uncharacterized protein</fullName>
    </submittedName>
</protein>
<evidence type="ECO:0000313" key="3">
    <source>
        <dbReference type="Proteomes" id="UP000499080"/>
    </source>
</evidence>
<evidence type="ECO:0000256" key="1">
    <source>
        <dbReference type="SAM" id="MobiDB-lite"/>
    </source>
</evidence>
<organism evidence="2 3">
    <name type="scientific">Araneus ventricosus</name>
    <name type="common">Orbweaver spider</name>
    <name type="synonym">Epeira ventricosa</name>
    <dbReference type="NCBI Taxonomy" id="182803"/>
    <lineage>
        <taxon>Eukaryota</taxon>
        <taxon>Metazoa</taxon>
        <taxon>Ecdysozoa</taxon>
        <taxon>Arthropoda</taxon>
        <taxon>Chelicerata</taxon>
        <taxon>Arachnida</taxon>
        <taxon>Araneae</taxon>
        <taxon>Araneomorphae</taxon>
        <taxon>Entelegynae</taxon>
        <taxon>Araneoidea</taxon>
        <taxon>Araneidae</taxon>
        <taxon>Araneus</taxon>
    </lineage>
</organism>
<proteinExistence type="predicted"/>
<dbReference type="EMBL" id="BGPR01018488">
    <property type="protein sequence ID" value="GBN79291.1"/>
    <property type="molecule type" value="Genomic_DNA"/>
</dbReference>
<evidence type="ECO:0000313" key="2">
    <source>
        <dbReference type="EMBL" id="GBN79291.1"/>
    </source>
</evidence>
<gene>
    <name evidence="2" type="ORF">AVEN_125131_1</name>
</gene>
<feature type="compositionally biased region" description="Low complexity" evidence="1">
    <location>
        <begin position="8"/>
        <end position="26"/>
    </location>
</feature>
<keyword evidence="3" id="KW-1185">Reference proteome</keyword>
<accession>A0A4Y2RU92</accession>
<dbReference type="AlphaFoldDB" id="A0A4Y2RU92"/>
<comment type="caution">
    <text evidence="2">The sequence shown here is derived from an EMBL/GenBank/DDBJ whole genome shotgun (WGS) entry which is preliminary data.</text>
</comment>
<reference evidence="2 3" key="1">
    <citation type="journal article" date="2019" name="Sci. Rep.">
        <title>Orb-weaving spider Araneus ventricosus genome elucidates the spidroin gene catalogue.</title>
        <authorList>
            <person name="Kono N."/>
            <person name="Nakamura H."/>
            <person name="Ohtoshi R."/>
            <person name="Moran D.A.P."/>
            <person name="Shinohara A."/>
            <person name="Yoshida Y."/>
            <person name="Fujiwara M."/>
            <person name="Mori M."/>
            <person name="Tomita M."/>
            <person name="Arakawa K."/>
        </authorList>
    </citation>
    <scope>NUCLEOTIDE SEQUENCE [LARGE SCALE GENOMIC DNA]</scope>
</reference>
<feature type="region of interest" description="Disordered" evidence="1">
    <location>
        <begin position="1"/>
        <end position="29"/>
    </location>
</feature>
<dbReference type="Proteomes" id="UP000499080">
    <property type="component" value="Unassembled WGS sequence"/>
</dbReference>
<sequence>MELAKTRSSPLSSALSSSISPNDSSDQTMSEGCRKAVQLLLYMKALQLISSAFQLSQQQVRNGQLQPSTSVRNVQVMKDNYHYCLNISKSLNTPELLQSVGVDPEASGLNADKILYKYAIQMCQSAAMQELFGDAKELSSVSDSSNYTP</sequence>
<dbReference type="OrthoDB" id="346907at2759"/>